<feature type="transmembrane region" description="Helical" evidence="5">
    <location>
        <begin position="278"/>
        <end position="296"/>
    </location>
</feature>
<sequence>MIKLILQNKLVFILVHLAFGYLGTFSFFPKIFGFGIILIPIYFIFNSKNENEEALLFAAYIVGAEVYIRMTSGFIFYETGKYIVILYLLLGMFVGKFKQIFSVQYVFYLLLLLLGIIFTKVPEGESLRKNILFNLSGPIVLGISAIYCYQRKVSAQRLMDVLYFMLLPLFSMIIYLYFRTPDLSEIVFGGEANFKTSGGFGPNQVATAIGLGMFILTVYILSNKQLTGLIYIAAIFLIYFSYRGLLTFSRGGILTAIISIAFFVVFFLMYKKISFTKFFRYLMLALVFILSIWIYTLDITNGMLNNRYTGKNAIGVQKDITTGRVDILKIQMGNFLENPLGIGVGNGKYERLKKGEAITAASHNEVGRLLEEHGYIGFILLITLITIPLFNFLKGNSYQKAFIIAFYLIWFLTINHSAMRIALPGFVYALSLLNITNIDELENTEDENLMIAENEY</sequence>
<keyword evidence="2 5" id="KW-0812">Transmembrane</keyword>
<feature type="transmembrane region" description="Helical" evidence="5">
    <location>
        <begin position="12"/>
        <end position="45"/>
    </location>
</feature>
<dbReference type="Proteomes" id="UP001491088">
    <property type="component" value="Chromosome"/>
</dbReference>
<dbReference type="PANTHER" id="PTHR37422:SF13">
    <property type="entry name" value="LIPOPOLYSACCHARIDE BIOSYNTHESIS PROTEIN PA4999-RELATED"/>
    <property type="match status" value="1"/>
</dbReference>
<reference evidence="7 8" key="1">
    <citation type="submission" date="2024-03" db="EMBL/GenBank/DDBJ databases">
        <authorList>
            <person name="Cao K."/>
        </authorList>
    </citation>
    <scope>NUCLEOTIDE SEQUENCE [LARGE SCALE GENOMIC DNA]</scope>
    <source>
        <strain evidence="7 8">MCCC 1K00696</strain>
    </source>
</reference>
<feature type="transmembrane region" description="Helical" evidence="5">
    <location>
        <begin position="101"/>
        <end position="119"/>
    </location>
</feature>
<evidence type="ECO:0000256" key="1">
    <source>
        <dbReference type="ARBA" id="ARBA00004141"/>
    </source>
</evidence>
<evidence type="ECO:0000256" key="3">
    <source>
        <dbReference type="ARBA" id="ARBA00022989"/>
    </source>
</evidence>
<dbReference type="Pfam" id="PF04932">
    <property type="entry name" value="Wzy_C"/>
    <property type="match status" value="1"/>
</dbReference>
<dbReference type="GO" id="GO:0016874">
    <property type="term" value="F:ligase activity"/>
    <property type="evidence" value="ECO:0007669"/>
    <property type="project" value="UniProtKB-KW"/>
</dbReference>
<evidence type="ECO:0000259" key="6">
    <source>
        <dbReference type="Pfam" id="PF04932"/>
    </source>
</evidence>
<evidence type="ECO:0000313" key="7">
    <source>
        <dbReference type="EMBL" id="WYW55996.1"/>
    </source>
</evidence>
<evidence type="ECO:0000256" key="4">
    <source>
        <dbReference type="ARBA" id="ARBA00023136"/>
    </source>
</evidence>
<organism evidence="7 8">
    <name type="scientific">Polaribacter marinaquae</name>
    <dbReference type="NCBI Taxonomy" id="1642819"/>
    <lineage>
        <taxon>Bacteria</taxon>
        <taxon>Pseudomonadati</taxon>
        <taxon>Bacteroidota</taxon>
        <taxon>Flavobacteriia</taxon>
        <taxon>Flavobacteriales</taxon>
        <taxon>Flavobacteriaceae</taxon>
    </lineage>
</organism>
<keyword evidence="3 5" id="KW-1133">Transmembrane helix</keyword>
<evidence type="ECO:0000256" key="5">
    <source>
        <dbReference type="SAM" id="Phobius"/>
    </source>
</evidence>
<dbReference type="PANTHER" id="PTHR37422">
    <property type="entry name" value="TEICHURONIC ACID BIOSYNTHESIS PROTEIN TUAE"/>
    <property type="match status" value="1"/>
</dbReference>
<evidence type="ECO:0000256" key="2">
    <source>
        <dbReference type="ARBA" id="ARBA00022692"/>
    </source>
</evidence>
<comment type="subcellular location">
    <subcellularLocation>
        <location evidence="1">Membrane</location>
        <topology evidence="1">Multi-pass membrane protein</topology>
    </subcellularLocation>
</comment>
<feature type="transmembrane region" description="Helical" evidence="5">
    <location>
        <begin position="374"/>
        <end position="393"/>
    </location>
</feature>
<feature type="transmembrane region" description="Helical" evidence="5">
    <location>
        <begin position="74"/>
        <end position="94"/>
    </location>
</feature>
<feature type="transmembrane region" description="Helical" evidence="5">
    <location>
        <begin position="161"/>
        <end position="178"/>
    </location>
</feature>
<keyword evidence="7" id="KW-0436">Ligase</keyword>
<name>A0ABZ2TSL4_9FLAO</name>
<feature type="transmembrane region" description="Helical" evidence="5">
    <location>
        <begin position="131"/>
        <end position="149"/>
    </location>
</feature>
<feature type="domain" description="O-antigen ligase-related" evidence="6">
    <location>
        <begin position="236"/>
        <end position="382"/>
    </location>
</feature>
<proteinExistence type="predicted"/>
<dbReference type="RefSeq" id="WP_340933776.1">
    <property type="nucleotide sequence ID" value="NZ_CP150496.1"/>
</dbReference>
<feature type="transmembrane region" description="Helical" evidence="5">
    <location>
        <begin position="228"/>
        <end position="245"/>
    </location>
</feature>
<keyword evidence="8" id="KW-1185">Reference proteome</keyword>
<evidence type="ECO:0000313" key="8">
    <source>
        <dbReference type="Proteomes" id="UP001491088"/>
    </source>
</evidence>
<feature type="transmembrane region" description="Helical" evidence="5">
    <location>
        <begin position="251"/>
        <end position="271"/>
    </location>
</feature>
<gene>
    <name evidence="7" type="ORF">WG950_01790</name>
</gene>
<protein>
    <submittedName>
        <fullName evidence="7">O-antigen ligase family protein</fullName>
    </submittedName>
</protein>
<dbReference type="EMBL" id="CP150496">
    <property type="protein sequence ID" value="WYW55996.1"/>
    <property type="molecule type" value="Genomic_DNA"/>
</dbReference>
<keyword evidence="4 5" id="KW-0472">Membrane</keyword>
<feature type="transmembrane region" description="Helical" evidence="5">
    <location>
        <begin position="405"/>
        <end position="423"/>
    </location>
</feature>
<feature type="transmembrane region" description="Helical" evidence="5">
    <location>
        <begin position="204"/>
        <end position="221"/>
    </location>
</feature>
<dbReference type="InterPro" id="IPR051533">
    <property type="entry name" value="WaaL-like"/>
</dbReference>
<dbReference type="InterPro" id="IPR007016">
    <property type="entry name" value="O-antigen_ligase-rel_domated"/>
</dbReference>
<accession>A0ABZ2TSL4</accession>